<keyword evidence="6" id="KW-0175">Coiled coil</keyword>
<dbReference type="SUPFAM" id="SSF56112">
    <property type="entry name" value="Protein kinase-like (PK-like)"/>
    <property type="match status" value="1"/>
</dbReference>
<gene>
    <name evidence="9" type="ORF">BLNAU_15278</name>
</gene>
<dbReference type="InterPro" id="IPR008271">
    <property type="entry name" value="Ser/Thr_kinase_AS"/>
</dbReference>
<dbReference type="PANTHER" id="PTHR43671">
    <property type="entry name" value="SERINE/THREONINE-PROTEIN KINASE NEK"/>
    <property type="match status" value="1"/>
</dbReference>
<feature type="domain" description="Protein kinase" evidence="8">
    <location>
        <begin position="13"/>
        <end position="271"/>
    </location>
</feature>
<evidence type="ECO:0000256" key="1">
    <source>
        <dbReference type="ARBA" id="ARBA00012513"/>
    </source>
</evidence>
<dbReference type="InterPro" id="IPR050660">
    <property type="entry name" value="NEK_Ser/Thr_kinase"/>
</dbReference>
<evidence type="ECO:0000259" key="8">
    <source>
        <dbReference type="PROSITE" id="PS50011"/>
    </source>
</evidence>
<dbReference type="InterPro" id="IPR000719">
    <property type="entry name" value="Prot_kinase_dom"/>
</dbReference>
<evidence type="ECO:0000313" key="9">
    <source>
        <dbReference type="EMBL" id="KAK2949796.1"/>
    </source>
</evidence>
<feature type="region of interest" description="Disordered" evidence="7">
    <location>
        <begin position="425"/>
        <end position="448"/>
    </location>
</feature>
<keyword evidence="5" id="KW-0067">ATP-binding</keyword>
<evidence type="ECO:0000256" key="2">
    <source>
        <dbReference type="ARBA" id="ARBA00022679"/>
    </source>
</evidence>
<feature type="coiled-coil region" evidence="6">
    <location>
        <begin position="282"/>
        <end position="309"/>
    </location>
</feature>
<comment type="caution">
    <text evidence="9">The sequence shown here is derived from an EMBL/GenBank/DDBJ whole genome shotgun (WGS) entry which is preliminary data.</text>
</comment>
<sequence length="524" mass="58166">MAQKGESMIPPGYTLVRPISEGAFGRVLEIKESSTGKSYALKLIPRLTEADQKRAEREVSLLERFRHARIVGLHKSVVMETYHGIVMDLGKRNLKDLMIEYESRKKLIPLEVAVQICIDIAEGLCVMHNHQTHPMAHGDLKPENVLLTEDNRAMLCDLGAADSSGINTSHSAKEIGTFEYNSPERLDDKDQKGTPASDVWSLGVIVHRMVTGRPLFGDESLPRMVRAIMDFDESKISTSIPTAIRGVLVRILEPNPDCRATSTQLFKGRLLERILGVETPLSKMKDGQIRDLEKRLAELTEDYESLRATYTDEYSFHLDKVQLKKITGLPLLLVLPCNSYKIEDRTFTRLRLENKEDALTPDVECMLFIAEPITRGIVSISITLNSLTTLEDQPTFAISLSSTGIFMQSLVDPLSPLAMVGFESEKGELRAGSPSEEDEGTNEPCHQPLKAGDVVVMEVNMETNPRTVQFFVNGKAGKCYASGLTESMSVTLMAFGEGTSFRLNSMMHLTTPTPFAPGMKAVQC</sequence>
<dbReference type="Proteomes" id="UP001281761">
    <property type="component" value="Unassembled WGS sequence"/>
</dbReference>
<accession>A0ABQ9XHN1</accession>
<keyword evidence="4 9" id="KW-0418">Kinase</keyword>
<dbReference type="InterPro" id="IPR011009">
    <property type="entry name" value="Kinase-like_dom_sf"/>
</dbReference>
<protein>
    <recommendedName>
        <fullName evidence="1">non-specific serine/threonine protein kinase</fullName>
        <ecNumber evidence="1">2.7.11.1</ecNumber>
    </recommendedName>
</protein>
<dbReference type="PANTHER" id="PTHR43671:SF13">
    <property type="entry name" value="SERINE_THREONINE-PROTEIN KINASE NEK2"/>
    <property type="match status" value="1"/>
</dbReference>
<dbReference type="EC" id="2.7.11.1" evidence="1"/>
<dbReference type="GO" id="GO:0004674">
    <property type="term" value="F:protein serine/threonine kinase activity"/>
    <property type="evidence" value="ECO:0007669"/>
    <property type="project" value="UniProtKB-EC"/>
</dbReference>
<evidence type="ECO:0000256" key="7">
    <source>
        <dbReference type="SAM" id="MobiDB-lite"/>
    </source>
</evidence>
<dbReference type="SMART" id="SM00220">
    <property type="entry name" value="S_TKc"/>
    <property type="match status" value="1"/>
</dbReference>
<reference evidence="9 10" key="1">
    <citation type="journal article" date="2022" name="bioRxiv">
        <title>Genomics of Preaxostyla Flagellates Illuminates Evolutionary Transitions and the Path Towards Mitochondrial Loss.</title>
        <authorList>
            <person name="Novak L.V.F."/>
            <person name="Treitli S.C."/>
            <person name="Pyrih J."/>
            <person name="Halakuc P."/>
            <person name="Pipaliya S.V."/>
            <person name="Vacek V."/>
            <person name="Brzon O."/>
            <person name="Soukal P."/>
            <person name="Eme L."/>
            <person name="Dacks J.B."/>
            <person name="Karnkowska A."/>
            <person name="Elias M."/>
            <person name="Hampl V."/>
        </authorList>
    </citation>
    <scope>NUCLEOTIDE SEQUENCE [LARGE SCALE GENOMIC DNA]</scope>
    <source>
        <strain evidence="9">NAU3</strain>
        <tissue evidence="9">Gut</tissue>
    </source>
</reference>
<keyword evidence="10" id="KW-1185">Reference proteome</keyword>
<keyword evidence="3" id="KW-0547">Nucleotide-binding</keyword>
<dbReference type="Pfam" id="PF00069">
    <property type="entry name" value="Pkinase"/>
    <property type="match status" value="1"/>
</dbReference>
<keyword evidence="2 9" id="KW-0808">Transferase</keyword>
<evidence type="ECO:0000256" key="3">
    <source>
        <dbReference type="ARBA" id="ARBA00022741"/>
    </source>
</evidence>
<evidence type="ECO:0000313" key="10">
    <source>
        <dbReference type="Proteomes" id="UP001281761"/>
    </source>
</evidence>
<dbReference type="Gene3D" id="1.10.510.10">
    <property type="entry name" value="Transferase(Phosphotransferase) domain 1"/>
    <property type="match status" value="1"/>
</dbReference>
<dbReference type="PROSITE" id="PS00108">
    <property type="entry name" value="PROTEIN_KINASE_ST"/>
    <property type="match status" value="1"/>
</dbReference>
<evidence type="ECO:0000256" key="6">
    <source>
        <dbReference type="SAM" id="Coils"/>
    </source>
</evidence>
<name>A0ABQ9XHN1_9EUKA</name>
<dbReference type="CDD" id="cd14014">
    <property type="entry name" value="STKc_PknB_like"/>
    <property type="match status" value="1"/>
</dbReference>
<proteinExistence type="predicted"/>
<evidence type="ECO:0000256" key="5">
    <source>
        <dbReference type="ARBA" id="ARBA00022840"/>
    </source>
</evidence>
<evidence type="ECO:0000256" key="4">
    <source>
        <dbReference type="ARBA" id="ARBA00022777"/>
    </source>
</evidence>
<dbReference type="EMBL" id="JARBJD010000149">
    <property type="protein sequence ID" value="KAK2949796.1"/>
    <property type="molecule type" value="Genomic_DNA"/>
</dbReference>
<dbReference type="PROSITE" id="PS50011">
    <property type="entry name" value="PROTEIN_KINASE_DOM"/>
    <property type="match status" value="1"/>
</dbReference>
<organism evidence="9 10">
    <name type="scientific">Blattamonas nauphoetae</name>
    <dbReference type="NCBI Taxonomy" id="2049346"/>
    <lineage>
        <taxon>Eukaryota</taxon>
        <taxon>Metamonada</taxon>
        <taxon>Preaxostyla</taxon>
        <taxon>Oxymonadida</taxon>
        <taxon>Blattamonas</taxon>
    </lineage>
</organism>